<evidence type="ECO:0000313" key="2">
    <source>
        <dbReference type="Proteomes" id="UP000289738"/>
    </source>
</evidence>
<proteinExistence type="predicted"/>
<keyword evidence="2" id="KW-1185">Reference proteome</keyword>
<dbReference type="AlphaFoldDB" id="A0A444YPN7"/>
<evidence type="ECO:0000313" key="1">
    <source>
        <dbReference type="EMBL" id="RYR03858.1"/>
    </source>
</evidence>
<protein>
    <submittedName>
        <fullName evidence="1">Uncharacterized protein</fullName>
    </submittedName>
</protein>
<accession>A0A444YPN7</accession>
<comment type="caution">
    <text evidence="1">The sequence shown here is derived from an EMBL/GenBank/DDBJ whole genome shotgun (WGS) entry which is preliminary data.</text>
</comment>
<name>A0A444YPN7_ARAHY</name>
<reference evidence="1 2" key="1">
    <citation type="submission" date="2019-01" db="EMBL/GenBank/DDBJ databases">
        <title>Sequencing of cultivated peanut Arachis hypogaea provides insights into genome evolution and oil improvement.</title>
        <authorList>
            <person name="Chen X."/>
        </authorList>
    </citation>
    <scope>NUCLEOTIDE SEQUENCE [LARGE SCALE GENOMIC DNA]</scope>
    <source>
        <strain evidence="2">cv. Fuhuasheng</strain>
        <tissue evidence="1">Leaves</tissue>
    </source>
</reference>
<organism evidence="1 2">
    <name type="scientific">Arachis hypogaea</name>
    <name type="common">Peanut</name>
    <dbReference type="NCBI Taxonomy" id="3818"/>
    <lineage>
        <taxon>Eukaryota</taxon>
        <taxon>Viridiplantae</taxon>
        <taxon>Streptophyta</taxon>
        <taxon>Embryophyta</taxon>
        <taxon>Tracheophyta</taxon>
        <taxon>Spermatophyta</taxon>
        <taxon>Magnoliopsida</taxon>
        <taxon>eudicotyledons</taxon>
        <taxon>Gunneridae</taxon>
        <taxon>Pentapetalae</taxon>
        <taxon>rosids</taxon>
        <taxon>fabids</taxon>
        <taxon>Fabales</taxon>
        <taxon>Fabaceae</taxon>
        <taxon>Papilionoideae</taxon>
        <taxon>50 kb inversion clade</taxon>
        <taxon>dalbergioids sensu lato</taxon>
        <taxon>Dalbergieae</taxon>
        <taxon>Pterocarpus clade</taxon>
        <taxon>Arachis</taxon>
    </lineage>
</organism>
<gene>
    <name evidence="1" type="ORF">Ahy_B06g083245</name>
</gene>
<dbReference type="Proteomes" id="UP000289738">
    <property type="component" value="Chromosome B06"/>
</dbReference>
<sequence>MAYHAKEEGRMKSTIIQKYRRLRKLRTEQQFHFRKRWLEKQKVSDIIKVTWRKEVAGSSMFKLAFKLRQCHHKLVEWQKSSKTNSQIQIAKIQSQLEEERAKGDVADGVTIQNLKAMLKEAVEAEEKF</sequence>
<dbReference type="EMBL" id="SDMP01000016">
    <property type="protein sequence ID" value="RYR03858.1"/>
    <property type="molecule type" value="Genomic_DNA"/>
</dbReference>